<reference evidence="2 3" key="1">
    <citation type="submission" date="2015-01" db="EMBL/GenBank/DDBJ databases">
        <title>Lifestyle Evolution in Cyanobacterial Symbionts of Sponges.</title>
        <authorList>
            <person name="Burgsdorf I."/>
            <person name="Slaby B.M."/>
            <person name="Handley K.M."/>
            <person name="Haber M."/>
            <person name="Blom J."/>
            <person name="Marshall C.W."/>
            <person name="Gilbert J.A."/>
            <person name="Hentschel U."/>
            <person name="Steindler L."/>
        </authorList>
    </citation>
    <scope>NUCLEOTIDE SEQUENCE [LARGE SCALE GENOMIC DNA]</scope>
    <source>
        <strain evidence="2">142</strain>
    </source>
</reference>
<evidence type="ECO:0000313" key="2">
    <source>
        <dbReference type="EMBL" id="KKZ14289.1"/>
    </source>
</evidence>
<accession>A0A6N3XB31</accession>
<comment type="caution">
    <text evidence="2">The sequence shown here is derived from an EMBL/GenBank/DDBJ whole genome shotgun (WGS) entry which is preliminary data.</text>
</comment>
<feature type="non-terminal residue" evidence="2">
    <location>
        <position position="411"/>
    </location>
</feature>
<evidence type="ECO:0008006" key="4">
    <source>
        <dbReference type="Google" id="ProtNLM"/>
    </source>
</evidence>
<gene>
    <name evidence="2" type="ORF">TH68_05370</name>
</gene>
<evidence type="ECO:0000313" key="3">
    <source>
        <dbReference type="Proteomes" id="UP000035054"/>
    </source>
</evidence>
<name>A0A6N3XB31_9SYNE</name>
<protein>
    <recommendedName>
        <fullName evidence="4">Calx-beta domain-containing protein</fullName>
    </recommendedName>
</protein>
<feature type="region of interest" description="Disordered" evidence="1">
    <location>
        <begin position="41"/>
        <end position="60"/>
    </location>
</feature>
<dbReference type="EMBL" id="JXUO01000174">
    <property type="protein sequence ID" value="KKZ14289.1"/>
    <property type="molecule type" value="Genomic_DNA"/>
</dbReference>
<dbReference type="SUPFAM" id="SSF141072">
    <property type="entry name" value="CalX-like"/>
    <property type="match status" value="2"/>
</dbReference>
<dbReference type="Gene3D" id="2.60.40.2030">
    <property type="match status" value="2"/>
</dbReference>
<dbReference type="Proteomes" id="UP000035054">
    <property type="component" value="Unassembled WGS sequence"/>
</dbReference>
<proteinExistence type="predicted"/>
<sequence length="411" mass="42976">MDEVSGEVTVTVAVDDHYVVGGSASAQVTVNDGPTLSLSVASPSGLVSPSGDEGDEGNSHVDVTISLSPTRSASTTFDFCVKDTGTAVFRMDSDGKTRDFDIVNYSRRAQLSMNTQNCHNYTINGNSGRSRVKLRIFGDNRQELDETVILELRNPSTGVSVSSTAGTATYTIQNDDGPLPTITVTGGSSVTEGTGAQFTVHASTAPGADLTVQLDVSDDDMSDFVAAGDEGRKTITIPAGQTSATFTVNTVADSTDEANGGVTVVVAEGDNYKVGLWSLAFVAVNDGPTLSLRLALTSSGERNSRFARYGPISALLDSTRSEATIFNVCVKDTSTATFRTTTGGQARDFDIYDNNDDKVSMDANNCFSGTLAASTSSARIGPLIVYGDKTPEADETVILELRNPPSGVSVS</sequence>
<evidence type="ECO:0000256" key="1">
    <source>
        <dbReference type="SAM" id="MobiDB-lite"/>
    </source>
</evidence>
<dbReference type="AlphaFoldDB" id="A0A6N3XB31"/>
<organism evidence="2 3">
    <name type="scientific">Candidatus Synechococcus spongiarum 142</name>
    <dbReference type="NCBI Taxonomy" id="1608213"/>
    <lineage>
        <taxon>Bacteria</taxon>
        <taxon>Bacillati</taxon>
        <taxon>Cyanobacteriota</taxon>
        <taxon>Cyanophyceae</taxon>
        <taxon>Synechococcales</taxon>
        <taxon>Synechococcaceae</taxon>
        <taxon>Synechococcus</taxon>
    </lineage>
</organism>
<dbReference type="InterPro" id="IPR038081">
    <property type="entry name" value="CalX-like_sf"/>
</dbReference>